<comment type="caution">
    <text evidence="2">The sequence shown here is derived from an EMBL/GenBank/DDBJ whole genome shotgun (WGS) entry which is preliminary data.</text>
</comment>
<feature type="transmembrane region" description="Helical" evidence="1">
    <location>
        <begin position="173"/>
        <end position="191"/>
    </location>
</feature>
<evidence type="ECO:0008006" key="4">
    <source>
        <dbReference type="Google" id="ProtNLM"/>
    </source>
</evidence>
<feature type="transmembrane region" description="Helical" evidence="1">
    <location>
        <begin position="6"/>
        <end position="29"/>
    </location>
</feature>
<name>A0ABU1VJV1_9GAMM</name>
<evidence type="ECO:0000313" key="3">
    <source>
        <dbReference type="Proteomes" id="UP001267878"/>
    </source>
</evidence>
<accession>A0ABU1VJV1</accession>
<organism evidence="2 3">
    <name type="scientific">Agrilutibacter niabensis</name>
    <dbReference type="NCBI Taxonomy" id="380628"/>
    <lineage>
        <taxon>Bacteria</taxon>
        <taxon>Pseudomonadati</taxon>
        <taxon>Pseudomonadota</taxon>
        <taxon>Gammaproteobacteria</taxon>
        <taxon>Lysobacterales</taxon>
        <taxon>Lysobacteraceae</taxon>
        <taxon>Agrilutibacter</taxon>
    </lineage>
</organism>
<keyword evidence="1" id="KW-0812">Transmembrane</keyword>
<feature type="transmembrane region" description="Helical" evidence="1">
    <location>
        <begin position="222"/>
        <end position="241"/>
    </location>
</feature>
<feature type="transmembrane region" description="Helical" evidence="1">
    <location>
        <begin position="114"/>
        <end position="132"/>
    </location>
</feature>
<feature type="transmembrane region" description="Helical" evidence="1">
    <location>
        <begin position="355"/>
        <end position="373"/>
    </location>
</feature>
<feature type="transmembrane region" description="Helical" evidence="1">
    <location>
        <begin position="81"/>
        <end position="102"/>
    </location>
</feature>
<dbReference type="PANTHER" id="PTHR44216:SF3">
    <property type="entry name" value="PROTEIN O-MANNOSYL-TRANSFERASE TMTC2"/>
    <property type="match status" value="1"/>
</dbReference>
<evidence type="ECO:0000256" key="1">
    <source>
        <dbReference type="SAM" id="Phobius"/>
    </source>
</evidence>
<gene>
    <name evidence="2" type="ORF">J2X04_000096</name>
</gene>
<evidence type="ECO:0000313" key="2">
    <source>
        <dbReference type="EMBL" id="MDR7097749.1"/>
    </source>
</evidence>
<feature type="transmembrane region" description="Helical" evidence="1">
    <location>
        <begin position="385"/>
        <end position="404"/>
    </location>
</feature>
<keyword evidence="1" id="KW-1133">Transmembrane helix</keyword>
<dbReference type="PANTHER" id="PTHR44216">
    <property type="entry name" value="PROTEIN O-MANNOSYL-TRANSFERASE TMTC2"/>
    <property type="match status" value="1"/>
</dbReference>
<dbReference type="EMBL" id="JAVDVW010000001">
    <property type="protein sequence ID" value="MDR7097749.1"/>
    <property type="molecule type" value="Genomic_DNA"/>
</dbReference>
<proteinExistence type="predicted"/>
<dbReference type="InterPro" id="IPR052384">
    <property type="entry name" value="TMTC_O-mannosyltransferase"/>
</dbReference>
<feature type="transmembrane region" description="Helical" evidence="1">
    <location>
        <begin position="290"/>
        <end position="315"/>
    </location>
</feature>
<dbReference type="Proteomes" id="UP001267878">
    <property type="component" value="Unassembled WGS sequence"/>
</dbReference>
<feature type="transmembrane region" description="Helical" evidence="1">
    <location>
        <begin position="197"/>
        <end position="215"/>
    </location>
</feature>
<keyword evidence="1" id="KW-0472">Membrane</keyword>
<sequence length="639" mass="70038">MQKSQAWLLLAMAITVAVYWVGLSGPLVLDDHYNLEVLQRWLMGKATLHAILFDGRSGMFGRPLAMASLALSAWLGGYTPFAFKLGNLIVHLLCGGAVFLFVRRIARLDVRLREPAGAIAATVATLWMMHPLQASTVLYSVQRMAMLSTLCTLLGLWLFVAMRERLQRGKDRAALIGLFAGVPMLTAAGFLAKENAVLLPALCLVVELGYFHDTLRPRAVKSFFGIYVLAPLLLGLAWFATNPSRLLAGYLRRDFDWQERLLTQARALCDYLSKIVLPNPPRMGVYTDDFALSTGLLAPPTTLIAICVLASISVAAWRLRRRLPSLFVGWGIFLVGHAIESSIIPLELYYEHRNYLPLLGVLYALVGLTVALGRRLQSEDFRPGRIGITLGAAVLVLFALGTHGRARVWSTPESLALSAVAAHPQSVRANMALVDAALRHGNGEMAAQSLQRLVDADNPRTRALGHLNRLYITCALDRNGDPNDLKQGTTLMPTHLTYAEPELFGLLLDKTGDGCGAVDANMLGEALAGMVNRARAQPDSDWAKWQLRYVAARFFALAKNWPRAREQALLAWQPGSEPAIASLLVQTQLATGDLAGANKTYYEAKRRIDPANAQDMAGMKYLHSQIEAAISQGSQTYTK</sequence>
<keyword evidence="3" id="KW-1185">Reference proteome</keyword>
<protein>
    <recommendedName>
        <fullName evidence="4">Tetratricopeptide repeat protein</fullName>
    </recommendedName>
</protein>
<feature type="transmembrane region" description="Helical" evidence="1">
    <location>
        <begin position="144"/>
        <end position="161"/>
    </location>
</feature>
<reference evidence="2 3" key="1">
    <citation type="submission" date="2023-07" db="EMBL/GenBank/DDBJ databases">
        <title>Sorghum-associated microbial communities from plants grown in Nebraska, USA.</title>
        <authorList>
            <person name="Schachtman D."/>
        </authorList>
    </citation>
    <scope>NUCLEOTIDE SEQUENCE [LARGE SCALE GENOMIC DNA]</scope>
    <source>
        <strain evidence="2 3">BE187</strain>
    </source>
</reference>
<dbReference type="RefSeq" id="WP_310050863.1">
    <property type="nucleotide sequence ID" value="NZ_JAVDVW010000001.1"/>
</dbReference>
<feature type="transmembrane region" description="Helical" evidence="1">
    <location>
        <begin position="327"/>
        <end position="349"/>
    </location>
</feature>